<evidence type="ECO:0000313" key="1">
    <source>
        <dbReference type="EMBL" id="TIH36157.1"/>
    </source>
</evidence>
<evidence type="ECO:0000313" key="2">
    <source>
        <dbReference type="Proteomes" id="UP000306192"/>
    </source>
</evidence>
<proteinExistence type="predicted"/>
<sequence>MALRLRLYLSGRGLLRSDCGSEQLFNGGCRAQPLRGEIDTAGEILGGAFRGNALTPSMRMVEDPANRCVQASSG</sequence>
<comment type="caution">
    <text evidence="1">The sequence shown here is derived from an EMBL/GenBank/DDBJ whole genome shotgun (WGS) entry which is preliminary data.</text>
</comment>
<dbReference type="EMBL" id="QYRT01000017">
    <property type="protein sequence ID" value="TIH36157.1"/>
    <property type="molecule type" value="Genomic_DNA"/>
</dbReference>
<dbReference type="AlphaFoldDB" id="A0A4T2BX23"/>
<accession>A0A4T2BX23</accession>
<keyword evidence="2" id="KW-1185">Reference proteome</keyword>
<name>A0A4T2BX23_9MICO</name>
<gene>
    <name evidence="1" type="ORF">D4765_10265</name>
</gene>
<reference evidence="1 2" key="1">
    <citation type="journal article" date="2019" name="Microorganisms">
        <title>Systematic Affiliation and Genome Analysis of Subtercola vilae DB165(T) with Particular Emphasis on Cold Adaptation of an Isolate from a High-Altitude Cold Volcano Lake.</title>
        <authorList>
            <person name="Villalobos A.S."/>
            <person name="Wiese J."/>
            <person name="Imhoff J.F."/>
            <person name="Dorador C."/>
            <person name="Keller A."/>
            <person name="Hentschel U."/>
        </authorList>
    </citation>
    <scope>NUCLEOTIDE SEQUENCE [LARGE SCALE GENOMIC DNA]</scope>
    <source>
        <strain evidence="1 2">DB165</strain>
    </source>
</reference>
<protein>
    <submittedName>
        <fullName evidence="1">Uncharacterized protein</fullName>
    </submittedName>
</protein>
<dbReference type="Proteomes" id="UP000306192">
    <property type="component" value="Unassembled WGS sequence"/>
</dbReference>
<organism evidence="1 2">
    <name type="scientific">Subtercola vilae</name>
    <dbReference type="NCBI Taxonomy" id="2056433"/>
    <lineage>
        <taxon>Bacteria</taxon>
        <taxon>Bacillati</taxon>
        <taxon>Actinomycetota</taxon>
        <taxon>Actinomycetes</taxon>
        <taxon>Micrococcales</taxon>
        <taxon>Microbacteriaceae</taxon>
        <taxon>Subtercola</taxon>
    </lineage>
</organism>